<feature type="transmembrane region" description="Helical" evidence="1">
    <location>
        <begin position="61"/>
        <end position="80"/>
    </location>
</feature>
<dbReference type="OrthoDB" id="1179607at2"/>
<feature type="transmembrane region" description="Helical" evidence="1">
    <location>
        <begin position="86"/>
        <end position="101"/>
    </location>
</feature>
<evidence type="ECO:0000313" key="2">
    <source>
        <dbReference type="EMBL" id="TQD40416.1"/>
    </source>
</evidence>
<dbReference type="Proteomes" id="UP000317169">
    <property type="component" value="Unassembled WGS sequence"/>
</dbReference>
<name>A0A507ZRJ6_9FLAO</name>
<keyword evidence="1" id="KW-0472">Membrane</keyword>
<evidence type="ECO:0008006" key="4">
    <source>
        <dbReference type="Google" id="ProtNLM"/>
    </source>
</evidence>
<keyword evidence="3" id="KW-1185">Reference proteome</keyword>
<comment type="caution">
    <text evidence="2">The sequence shown here is derived from an EMBL/GenBank/DDBJ whole genome shotgun (WGS) entry which is preliminary data.</text>
</comment>
<reference evidence="2 3" key="1">
    <citation type="submission" date="2019-06" db="EMBL/GenBank/DDBJ databases">
        <title>Flavibacter putida gen. nov., sp. nov., a novel marine bacterium of the family Flavobacteriaceae isolated from coastal seawater.</title>
        <authorList>
            <person name="Feng X."/>
        </authorList>
    </citation>
    <scope>NUCLEOTIDE SEQUENCE [LARGE SCALE GENOMIC DNA]</scope>
    <source>
        <strain evidence="2 3">PLHSN227</strain>
    </source>
</reference>
<gene>
    <name evidence="2" type="ORF">FKR84_00100</name>
</gene>
<dbReference type="RefSeq" id="WP_141420147.1">
    <property type="nucleotide sequence ID" value="NZ_VIAR01000001.1"/>
</dbReference>
<organism evidence="2 3">
    <name type="scientific">Haloflavibacter putidus</name>
    <dbReference type="NCBI Taxonomy" id="2576776"/>
    <lineage>
        <taxon>Bacteria</taxon>
        <taxon>Pseudomonadati</taxon>
        <taxon>Bacteroidota</taxon>
        <taxon>Flavobacteriia</taxon>
        <taxon>Flavobacteriales</taxon>
        <taxon>Flavobacteriaceae</taxon>
        <taxon>Haloflavibacter</taxon>
    </lineage>
</organism>
<accession>A0A507ZRJ6</accession>
<sequence length="127" mass="14653">MKIYGNCKSCKAEISYRTEATTRVEFAMRDGETKKINCKNCGSNRQFHVDELYAKESKTPVLLTGITFTATLFISLYFWFFTENDLVYFAFGLPVVVYVILSKQDQLRVTAFNKRKLKGRTHAVNLN</sequence>
<keyword evidence="1" id="KW-0812">Transmembrane</keyword>
<proteinExistence type="predicted"/>
<protein>
    <recommendedName>
        <fullName evidence="4">Cxxc_20_cxxc protein</fullName>
    </recommendedName>
</protein>
<keyword evidence="1" id="KW-1133">Transmembrane helix</keyword>
<evidence type="ECO:0000256" key="1">
    <source>
        <dbReference type="SAM" id="Phobius"/>
    </source>
</evidence>
<dbReference type="EMBL" id="VIAR01000001">
    <property type="protein sequence ID" value="TQD40416.1"/>
    <property type="molecule type" value="Genomic_DNA"/>
</dbReference>
<evidence type="ECO:0000313" key="3">
    <source>
        <dbReference type="Proteomes" id="UP000317169"/>
    </source>
</evidence>
<dbReference type="AlphaFoldDB" id="A0A507ZRJ6"/>